<dbReference type="SMART" id="SM01411">
    <property type="entry name" value="Ephrin_rec_like"/>
    <property type="match status" value="4"/>
</dbReference>
<keyword evidence="1" id="KW-0812">Transmembrane</keyword>
<feature type="transmembrane region" description="Helical" evidence="1">
    <location>
        <begin position="891"/>
        <end position="909"/>
    </location>
</feature>
<dbReference type="Pfam" id="PF07699">
    <property type="entry name" value="Ephrin_rec_like"/>
    <property type="match status" value="4"/>
</dbReference>
<feature type="domain" description="EGF-like" evidence="3">
    <location>
        <begin position="487"/>
        <end position="498"/>
    </location>
</feature>
<dbReference type="GO" id="GO:0007165">
    <property type="term" value="P:signal transduction"/>
    <property type="evidence" value="ECO:0007669"/>
    <property type="project" value="TreeGrafter"/>
</dbReference>
<reference evidence="5" key="2">
    <citation type="submission" date="2023-04" db="EMBL/GenBank/DDBJ databases">
        <authorList>
            <person name="Bu L."/>
            <person name="Lu L."/>
            <person name="Laidemitt M.R."/>
            <person name="Zhang S.M."/>
            <person name="Mutuku M."/>
            <person name="Mkoji G."/>
            <person name="Steinauer M."/>
            <person name="Loker E.S."/>
        </authorList>
    </citation>
    <scope>NUCLEOTIDE SEQUENCE</scope>
    <source>
        <strain evidence="5">KasaAsao</strain>
        <tissue evidence="5">Whole Snail</tissue>
    </source>
</reference>
<dbReference type="EMBL" id="JASAOG010000003">
    <property type="protein sequence ID" value="KAK0069161.1"/>
    <property type="molecule type" value="Genomic_DNA"/>
</dbReference>
<keyword evidence="1" id="KW-0472">Membrane</keyword>
<dbReference type="Gene3D" id="2.10.50.10">
    <property type="entry name" value="Tumor Necrosis Factor Receptor, subunit A, domain 2"/>
    <property type="match status" value="4"/>
</dbReference>
<dbReference type="PANTHER" id="PTHR24046">
    <property type="entry name" value="SIGNAL PEPTIDE, CUB AND EGF-LIKE DOMAIN-CONTAINING"/>
    <property type="match status" value="1"/>
</dbReference>
<dbReference type="SMART" id="SM00181">
    <property type="entry name" value="EGF"/>
    <property type="match status" value="3"/>
</dbReference>
<protein>
    <submittedName>
        <fullName evidence="5">Laminin subunit alpha-like isoform X3</fullName>
    </submittedName>
</protein>
<dbReference type="Proteomes" id="UP001233172">
    <property type="component" value="Unassembled WGS sequence"/>
</dbReference>
<gene>
    <name evidence="5" type="ORF">Bpfe_001343</name>
</gene>
<evidence type="ECO:0000259" key="3">
    <source>
        <dbReference type="PROSITE" id="PS00022"/>
    </source>
</evidence>
<dbReference type="PANTHER" id="PTHR24046:SF5">
    <property type="entry name" value="EGF-LIKE DOMAIN-CONTAINING PROTEIN"/>
    <property type="match status" value="1"/>
</dbReference>
<dbReference type="InterPro" id="IPR000742">
    <property type="entry name" value="EGF"/>
</dbReference>
<dbReference type="GO" id="GO:0005615">
    <property type="term" value="C:extracellular space"/>
    <property type="evidence" value="ECO:0007669"/>
    <property type="project" value="TreeGrafter"/>
</dbReference>
<reference evidence="5" key="1">
    <citation type="journal article" date="2023" name="PLoS Negl. Trop. Dis.">
        <title>A genome sequence for Biomphalaria pfeifferi, the major vector snail for the human-infecting parasite Schistosoma mansoni.</title>
        <authorList>
            <person name="Bu L."/>
            <person name="Lu L."/>
            <person name="Laidemitt M.R."/>
            <person name="Zhang S.M."/>
            <person name="Mutuku M."/>
            <person name="Mkoji G."/>
            <person name="Steinauer M."/>
            <person name="Loker E.S."/>
        </authorList>
    </citation>
    <scope>NUCLEOTIDE SEQUENCE</scope>
    <source>
        <strain evidence="5">KasaAsao</strain>
    </source>
</reference>
<name>A0AAD8CA14_BIOPF</name>
<feature type="signal peptide" evidence="2">
    <location>
        <begin position="1"/>
        <end position="23"/>
    </location>
</feature>
<evidence type="ECO:0000256" key="1">
    <source>
        <dbReference type="SAM" id="Phobius"/>
    </source>
</evidence>
<dbReference type="PROSITE" id="PS01186">
    <property type="entry name" value="EGF_2"/>
    <property type="match status" value="1"/>
</dbReference>
<dbReference type="Gene3D" id="2.10.25.10">
    <property type="entry name" value="Laminin"/>
    <property type="match status" value="1"/>
</dbReference>
<evidence type="ECO:0000256" key="2">
    <source>
        <dbReference type="SAM" id="SignalP"/>
    </source>
</evidence>
<evidence type="ECO:0000259" key="4">
    <source>
        <dbReference type="PROSITE" id="PS01186"/>
    </source>
</evidence>
<comment type="caution">
    <text evidence="5">The sequence shown here is derived from an EMBL/GenBank/DDBJ whole genome shotgun (WGS) entry which is preliminary data.</text>
</comment>
<keyword evidence="2" id="KW-0732">Signal</keyword>
<feature type="domain" description="EGF-like" evidence="4">
    <location>
        <begin position="518"/>
        <end position="529"/>
    </location>
</feature>
<sequence length="933" mass="103857">MARIFENDILLLLLLGCCNGSFGSSVQLYPFTKETHSDCSAGFVHGLDRYIYRATLNTTNQDLGIRSVVNFEVKKSSSSFFTLACQVIVYPLNRCDVTQPSECYCSNTQNSIVDVFLNKAADIRYSNGTLRIYWSNLGDPDEESEKPFPIVYPDVVQILKVNNKTVNLDSCNSQLTLENLIQYCVSGLSSHNLILNFSTFAPIQSPDECVNHTYISSHTVNESSPIKFSVSFLEHDGCKRTQINECYFHMCTTFCEPGFYSPDNIICSLCPNGTYKGEAGNMTCTPCPGNTRTLSLGSTNIAQCSLIYCGLGFEEKNDKCSECDIGSYKYREGNSQCLKCPVNKTTPGKGSQSFSSCSLTFCEPGFYSPDNIICSICPFGTYKGEAGNMPCTPCPENTTTLSFGSTNIKQCNLIHCEKGLFLRDNISCSICPNGTYKDFTGNQPCIKCPMNTTTREVGGTDIKDCSLDCPTICIPNDPCKYTGTSSCVCQTGYYGQHCSKRCSPGCLNDSCHKVNGRCDCKEGYYGDRCLKTGILDQRNKWSSHCKRNGSEEKRFTSDHCSIGWFGESCQYRDLGVLAVMDNNVLNDNNDRTCVKQNSVRILWTQEIQTITWIRLVFQSNEDADKIAIHYYDEMLKSTTLDCGPTDLRYHKYGNTSIDFNCEYSYFIGALLITWQSDSSLCSVHVSGERNMATAAKQVRWKHKGKIWTPIETLNDGYYGSDGCLIMNSSIALEFDFWNDIFSIQIIMFTDFSRDDGHGTFSVQLLDKVEDIAFNTSTRGKDVFVQKANFGALYSFRSVNIRVLSGTLHLCEVEIDGDCEKPYYGPTCQDICSQSCLDQVCTYEGECFSCVPGHSGIYCQDRNDGEYVSLAARASAAADDSSHTEDYSLKNIYIAMLIQMVLLMCVLFIGNKYFSAQSNPQADAALLSRGPGKR</sequence>
<accession>A0AAD8CA14</accession>
<keyword evidence="6" id="KW-1185">Reference proteome</keyword>
<keyword evidence="1" id="KW-1133">Transmembrane helix</keyword>
<dbReference type="PROSITE" id="PS00022">
    <property type="entry name" value="EGF_1"/>
    <property type="match status" value="1"/>
</dbReference>
<dbReference type="InterPro" id="IPR011641">
    <property type="entry name" value="Tyr-kin_ephrin_A/B_rcpt-like"/>
</dbReference>
<dbReference type="AlphaFoldDB" id="A0AAD8CA14"/>
<evidence type="ECO:0000313" key="6">
    <source>
        <dbReference type="Proteomes" id="UP001233172"/>
    </source>
</evidence>
<organism evidence="5 6">
    <name type="scientific">Biomphalaria pfeifferi</name>
    <name type="common">Bloodfluke planorb</name>
    <name type="synonym">Freshwater snail</name>
    <dbReference type="NCBI Taxonomy" id="112525"/>
    <lineage>
        <taxon>Eukaryota</taxon>
        <taxon>Metazoa</taxon>
        <taxon>Spiralia</taxon>
        <taxon>Lophotrochozoa</taxon>
        <taxon>Mollusca</taxon>
        <taxon>Gastropoda</taxon>
        <taxon>Heterobranchia</taxon>
        <taxon>Euthyneura</taxon>
        <taxon>Panpulmonata</taxon>
        <taxon>Hygrophila</taxon>
        <taxon>Lymnaeoidea</taxon>
        <taxon>Planorbidae</taxon>
        <taxon>Biomphalaria</taxon>
    </lineage>
</organism>
<evidence type="ECO:0000313" key="5">
    <source>
        <dbReference type="EMBL" id="KAK0069161.1"/>
    </source>
</evidence>
<dbReference type="InterPro" id="IPR009030">
    <property type="entry name" value="Growth_fac_rcpt_cys_sf"/>
</dbReference>
<dbReference type="GO" id="GO:0009986">
    <property type="term" value="C:cell surface"/>
    <property type="evidence" value="ECO:0007669"/>
    <property type="project" value="TreeGrafter"/>
</dbReference>
<proteinExistence type="predicted"/>
<feature type="chain" id="PRO_5042203318" evidence="2">
    <location>
        <begin position="24"/>
        <end position="933"/>
    </location>
</feature>
<dbReference type="SUPFAM" id="SSF57184">
    <property type="entry name" value="Growth factor receptor domain"/>
    <property type="match status" value="2"/>
</dbReference>
<dbReference type="InterPro" id="IPR052071">
    <property type="entry name" value="SCUB_EGF-like_domain"/>
</dbReference>